<name>A0A7V7S8S3_9BACI</name>
<organism evidence="2 3">
    <name type="scientific">Bacillus luti</name>
    <dbReference type="NCBI Taxonomy" id="2026191"/>
    <lineage>
        <taxon>Bacteria</taxon>
        <taxon>Bacillati</taxon>
        <taxon>Bacillota</taxon>
        <taxon>Bacilli</taxon>
        <taxon>Bacillales</taxon>
        <taxon>Bacillaceae</taxon>
        <taxon>Bacillus</taxon>
        <taxon>Bacillus cereus group</taxon>
    </lineage>
</organism>
<evidence type="ECO:0000313" key="2">
    <source>
        <dbReference type="EMBL" id="KAB2441916.1"/>
    </source>
</evidence>
<accession>A0A7V7S8S3</accession>
<protein>
    <submittedName>
        <fullName evidence="2">Uncharacterized protein</fullName>
    </submittedName>
</protein>
<evidence type="ECO:0000256" key="1">
    <source>
        <dbReference type="SAM" id="SignalP"/>
    </source>
</evidence>
<dbReference type="Proteomes" id="UP000470409">
    <property type="component" value="Unassembled WGS sequence"/>
</dbReference>
<feature type="signal peptide" evidence="1">
    <location>
        <begin position="1"/>
        <end position="22"/>
    </location>
</feature>
<evidence type="ECO:0000313" key="3">
    <source>
        <dbReference type="Proteomes" id="UP000470409"/>
    </source>
</evidence>
<proteinExistence type="predicted"/>
<comment type="caution">
    <text evidence="2">The sequence shown here is derived from an EMBL/GenBank/DDBJ whole genome shotgun (WGS) entry which is preliminary data.</text>
</comment>
<sequence length="149" mass="17671">MKKMICIVFMICFLAQISTTYAQSNQKLDYPSNRNKPFVSEDVFYEQLDKKIYKEYENAAYSVRKKISFKEVADEESSFRQKTAVGCRSKVVLQDAFVHPDRQVYFFASFSQNEVEEFHKYIVIDAETKRELRAGKSYHHYDNPYKVKL</sequence>
<reference evidence="2 3" key="1">
    <citation type="submission" date="2019-10" db="EMBL/GenBank/DDBJ databases">
        <title>Bacillus from the desert of Cuatro Cinegas, Coahuila.</title>
        <authorList>
            <person name="Olmedo-Alvarez G."/>
            <person name="Saldana S."/>
            <person name="Barcelo D."/>
        </authorList>
    </citation>
    <scope>NUCLEOTIDE SEQUENCE [LARGE SCALE GENOMIC DNA]</scope>
    <source>
        <strain evidence="2 3">CH155b_5T</strain>
    </source>
</reference>
<gene>
    <name evidence="2" type="ORF">F8163_18080</name>
</gene>
<dbReference type="RefSeq" id="WP_151626870.1">
    <property type="nucleotide sequence ID" value="NZ_WBPG01000025.1"/>
</dbReference>
<dbReference type="EMBL" id="WBPG01000025">
    <property type="protein sequence ID" value="KAB2441916.1"/>
    <property type="molecule type" value="Genomic_DNA"/>
</dbReference>
<feature type="chain" id="PRO_5030998707" evidence="1">
    <location>
        <begin position="23"/>
        <end position="149"/>
    </location>
</feature>
<dbReference type="AlphaFoldDB" id="A0A7V7S8S3"/>
<keyword evidence="1" id="KW-0732">Signal</keyword>